<dbReference type="Gene3D" id="3.40.366.10">
    <property type="entry name" value="Malonyl-Coenzyme A Acyl Carrier Protein, domain 2"/>
    <property type="match status" value="1"/>
</dbReference>
<dbReference type="HOGENOM" id="CLU_000022_31_0_1"/>
<dbReference type="CDD" id="cd00833">
    <property type="entry name" value="PKS"/>
    <property type="match status" value="1"/>
</dbReference>
<evidence type="ECO:0000256" key="2">
    <source>
        <dbReference type="ARBA" id="ARBA00022450"/>
    </source>
</evidence>
<dbReference type="InterPro" id="IPR018201">
    <property type="entry name" value="Ketoacyl_synth_AS"/>
</dbReference>
<dbReference type="Pfam" id="PF07993">
    <property type="entry name" value="NAD_binding_4"/>
    <property type="match status" value="1"/>
</dbReference>
<dbReference type="Gene3D" id="1.10.1200.10">
    <property type="entry name" value="ACP-like"/>
    <property type="match status" value="1"/>
</dbReference>
<evidence type="ECO:0000256" key="8">
    <source>
        <dbReference type="SAM" id="MobiDB-lite"/>
    </source>
</evidence>
<dbReference type="PANTHER" id="PTHR43775:SF37">
    <property type="entry name" value="SI:DKEY-61P9.11"/>
    <property type="match status" value="1"/>
</dbReference>
<keyword evidence="12" id="KW-1185">Reference proteome</keyword>
<dbReference type="SMART" id="SM00827">
    <property type="entry name" value="PKS_AT"/>
    <property type="match status" value="1"/>
</dbReference>
<dbReference type="OrthoDB" id="329835at2759"/>
<protein>
    <submittedName>
        <fullName evidence="11">Polyketide synthase</fullName>
    </submittedName>
</protein>
<dbReference type="InterPro" id="IPR016036">
    <property type="entry name" value="Malonyl_transacylase_ACP-bd"/>
</dbReference>
<dbReference type="InterPro" id="IPR020807">
    <property type="entry name" value="PKS_DH"/>
</dbReference>
<dbReference type="Gene3D" id="3.10.129.110">
    <property type="entry name" value="Polyketide synthase dehydratase"/>
    <property type="match status" value="1"/>
</dbReference>
<dbReference type="SMART" id="SM00826">
    <property type="entry name" value="PKS_DH"/>
    <property type="match status" value="1"/>
</dbReference>
<evidence type="ECO:0000256" key="4">
    <source>
        <dbReference type="ARBA" id="ARBA00022679"/>
    </source>
</evidence>
<evidence type="ECO:0000259" key="9">
    <source>
        <dbReference type="PROSITE" id="PS52004"/>
    </source>
</evidence>
<proteinExistence type="predicted"/>
<keyword evidence="5" id="KW-0843">Virulence</keyword>
<organism evidence="11 12">
    <name type="scientific">Moniliophthora roreri (strain MCA 2997)</name>
    <name type="common">Cocoa frosty pod rot fungus</name>
    <name type="synonym">Crinipellis roreri</name>
    <dbReference type="NCBI Taxonomy" id="1381753"/>
    <lineage>
        <taxon>Eukaryota</taxon>
        <taxon>Fungi</taxon>
        <taxon>Dikarya</taxon>
        <taxon>Basidiomycota</taxon>
        <taxon>Agaricomycotina</taxon>
        <taxon>Agaricomycetes</taxon>
        <taxon>Agaricomycetidae</taxon>
        <taxon>Agaricales</taxon>
        <taxon>Marasmiineae</taxon>
        <taxon>Marasmiaceae</taxon>
        <taxon>Moniliophthora</taxon>
    </lineage>
</organism>
<dbReference type="Pfam" id="PF21089">
    <property type="entry name" value="PKS_DH_N"/>
    <property type="match status" value="1"/>
</dbReference>
<feature type="active site" description="Proton donor; for dehydratase activity" evidence="7">
    <location>
        <position position="1066"/>
    </location>
</feature>
<comment type="pathway">
    <text evidence="1">Secondary metabolite biosynthesis.</text>
</comment>
<feature type="active site" description="Proton acceptor; for dehydratase activity" evidence="7">
    <location>
        <position position="914"/>
    </location>
</feature>
<feature type="region of interest" description="N-terminal hotdog fold" evidence="7">
    <location>
        <begin position="880"/>
        <end position="992"/>
    </location>
</feature>
<accession>V2X6E8</accession>
<dbReference type="PROSITE" id="PS52004">
    <property type="entry name" value="KS3_2"/>
    <property type="match status" value="1"/>
</dbReference>
<dbReference type="SUPFAM" id="SSF53901">
    <property type="entry name" value="Thiolase-like"/>
    <property type="match status" value="1"/>
</dbReference>
<evidence type="ECO:0000259" key="10">
    <source>
        <dbReference type="PROSITE" id="PS52019"/>
    </source>
</evidence>
<dbReference type="SUPFAM" id="SSF55048">
    <property type="entry name" value="Probable ACP-binding domain of malonyl-CoA ACP transacylase"/>
    <property type="match status" value="1"/>
</dbReference>
<keyword evidence="4" id="KW-0808">Transferase</keyword>
<dbReference type="InterPro" id="IPR049900">
    <property type="entry name" value="PKS_mFAS_DH"/>
</dbReference>
<dbReference type="InterPro" id="IPR014031">
    <property type="entry name" value="Ketoacyl_synth_C"/>
</dbReference>
<dbReference type="InterPro" id="IPR049552">
    <property type="entry name" value="PKS_DH_N"/>
</dbReference>
<dbReference type="InterPro" id="IPR020841">
    <property type="entry name" value="PKS_Beta-ketoAc_synthase_dom"/>
</dbReference>
<feature type="region of interest" description="Disordered" evidence="8">
    <location>
        <begin position="883"/>
        <end position="902"/>
    </location>
</feature>
<dbReference type="GO" id="GO:0004312">
    <property type="term" value="F:fatty acid synthase activity"/>
    <property type="evidence" value="ECO:0007669"/>
    <property type="project" value="TreeGrafter"/>
</dbReference>
<comment type="caution">
    <text evidence="11">The sequence shown here is derived from an EMBL/GenBank/DDBJ whole genome shotgun (WGS) entry which is preliminary data.</text>
</comment>
<reference evidence="11 12" key="1">
    <citation type="journal article" date="2014" name="BMC Genomics">
        <title>Genome and secretome analysis of the hemibiotrophic fungal pathogen, Moniliophthora roreri, which causes frosty pod rot disease of cacao: mechanisms of the biotrophic and necrotrophic phases.</title>
        <authorList>
            <person name="Meinhardt L.W."/>
            <person name="Costa G.G.L."/>
            <person name="Thomazella D.P.T."/>
            <person name="Teixeira P.J.P.L."/>
            <person name="Carazzolle M.F."/>
            <person name="Schuster S.C."/>
            <person name="Carlson J.E."/>
            <person name="Guiltinan M.J."/>
            <person name="Mieczkowski P."/>
            <person name="Farmer A."/>
            <person name="Ramaraj T."/>
            <person name="Crozier J."/>
            <person name="Davis R.E."/>
            <person name="Shao J."/>
            <person name="Melnick R.L."/>
            <person name="Pereira G.A.G."/>
            <person name="Bailey B.A."/>
        </authorList>
    </citation>
    <scope>NUCLEOTIDE SEQUENCE [LARGE SCALE GENOMIC DNA]</scope>
    <source>
        <strain evidence="11 12">MCA 2997</strain>
    </source>
</reference>
<feature type="domain" description="Ketosynthase family 3 (KS3)" evidence="9">
    <location>
        <begin position="4"/>
        <end position="425"/>
    </location>
</feature>
<feature type="domain" description="PKS/mFAS DH" evidence="10">
    <location>
        <begin position="880"/>
        <end position="1151"/>
    </location>
</feature>
<dbReference type="InterPro" id="IPR049551">
    <property type="entry name" value="PKS_DH_C"/>
</dbReference>
<dbReference type="GO" id="GO:0004315">
    <property type="term" value="F:3-oxoacyl-[acyl-carrier-protein] synthase activity"/>
    <property type="evidence" value="ECO:0007669"/>
    <property type="project" value="InterPro"/>
</dbReference>
<dbReference type="SMART" id="SM00825">
    <property type="entry name" value="PKS_KS"/>
    <property type="match status" value="1"/>
</dbReference>
<dbReference type="InterPro" id="IPR014030">
    <property type="entry name" value="Ketoacyl_synth_N"/>
</dbReference>
<dbReference type="Pfam" id="PF00550">
    <property type="entry name" value="PP-binding"/>
    <property type="match status" value="1"/>
</dbReference>
<dbReference type="GO" id="GO:0044550">
    <property type="term" value="P:secondary metabolite biosynthetic process"/>
    <property type="evidence" value="ECO:0007669"/>
    <property type="project" value="UniProtKB-ARBA"/>
</dbReference>
<evidence type="ECO:0000256" key="3">
    <source>
        <dbReference type="ARBA" id="ARBA00022553"/>
    </source>
</evidence>
<evidence type="ECO:0000313" key="11">
    <source>
        <dbReference type="EMBL" id="ESK89352.1"/>
    </source>
</evidence>
<dbReference type="InterPro" id="IPR050091">
    <property type="entry name" value="PKS_NRPS_Biosynth_Enz"/>
</dbReference>
<dbReference type="InterPro" id="IPR016039">
    <property type="entry name" value="Thiolase-like"/>
</dbReference>
<dbReference type="STRING" id="1381753.V2X6E8"/>
<dbReference type="Pfam" id="PF02801">
    <property type="entry name" value="Ketoacyl-synt_C"/>
    <property type="match status" value="1"/>
</dbReference>
<dbReference type="SUPFAM" id="SSF52151">
    <property type="entry name" value="FabD/lysophospholipase-like"/>
    <property type="match status" value="1"/>
</dbReference>
<dbReference type="Gene3D" id="3.30.70.3290">
    <property type="match status" value="1"/>
</dbReference>
<dbReference type="Gene3D" id="3.40.50.720">
    <property type="entry name" value="NAD(P)-binding Rossmann-like Domain"/>
    <property type="match status" value="2"/>
</dbReference>
<dbReference type="PANTHER" id="PTHR43775">
    <property type="entry name" value="FATTY ACID SYNTHASE"/>
    <property type="match status" value="1"/>
</dbReference>
<evidence type="ECO:0000256" key="7">
    <source>
        <dbReference type="PROSITE-ProRule" id="PRU01363"/>
    </source>
</evidence>
<keyword evidence="3" id="KW-0597">Phosphoprotein</keyword>
<dbReference type="InterPro" id="IPR036736">
    <property type="entry name" value="ACP-like_sf"/>
</dbReference>
<gene>
    <name evidence="11" type="ORF">Moror_16270</name>
</gene>
<dbReference type="Proteomes" id="UP000017559">
    <property type="component" value="Unassembled WGS sequence"/>
</dbReference>
<dbReference type="KEGG" id="mrr:Moror_16270"/>
<dbReference type="InterPro" id="IPR009081">
    <property type="entry name" value="PP-bd_ACP"/>
</dbReference>
<feature type="region of interest" description="C-terminal hotdog fold" evidence="7">
    <location>
        <begin position="1006"/>
        <end position="1151"/>
    </location>
</feature>
<dbReference type="SUPFAM" id="SSF47336">
    <property type="entry name" value="ACP-like"/>
    <property type="match status" value="1"/>
</dbReference>
<dbReference type="Pfam" id="PF14765">
    <property type="entry name" value="PS-DH"/>
    <property type="match status" value="1"/>
</dbReference>
<dbReference type="InterPro" id="IPR014043">
    <property type="entry name" value="Acyl_transferase_dom"/>
</dbReference>
<dbReference type="InterPro" id="IPR036291">
    <property type="entry name" value="NAD(P)-bd_dom_sf"/>
</dbReference>
<keyword evidence="6" id="KW-0511">Multifunctional enzyme</keyword>
<dbReference type="InterPro" id="IPR013968">
    <property type="entry name" value="PKS_KR"/>
</dbReference>
<dbReference type="Pfam" id="PF08659">
    <property type="entry name" value="KR"/>
    <property type="match status" value="1"/>
</dbReference>
<evidence type="ECO:0000256" key="1">
    <source>
        <dbReference type="ARBA" id="ARBA00005179"/>
    </source>
</evidence>
<evidence type="ECO:0000256" key="5">
    <source>
        <dbReference type="ARBA" id="ARBA00023026"/>
    </source>
</evidence>
<dbReference type="InterPro" id="IPR032821">
    <property type="entry name" value="PKS_assoc"/>
</dbReference>
<dbReference type="Pfam" id="PF00698">
    <property type="entry name" value="Acyl_transf_1"/>
    <property type="match status" value="1"/>
</dbReference>
<dbReference type="InterPro" id="IPR057326">
    <property type="entry name" value="KR_dom"/>
</dbReference>
<dbReference type="SMART" id="SM00822">
    <property type="entry name" value="PKS_KR"/>
    <property type="match status" value="1"/>
</dbReference>
<dbReference type="PROSITE" id="PS52019">
    <property type="entry name" value="PKS_MFAS_DH"/>
    <property type="match status" value="1"/>
</dbReference>
<dbReference type="InterPro" id="IPR016035">
    <property type="entry name" value="Acyl_Trfase/lysoPLipase"/>
</dbReference>
<dbReference type="InterPro" id="IPR001227">
    <property type="entry name" value="Ac_transferase_dom_sf"/>
</dbReference>
<dbReference type="GO" id="GO:0006633">
    <property type="term" value="P:fatty acid biosynthetic process"/>
    <property type="evidence" value="ECO:0007669"/>
    <property type="project" value="InterPro"/>
</dbReference>
<keyword evidence="2" id="KW-0596">Phosphopantetheine</keyword>
<dbReference type="InterPro" id="IPR042104">
    <property type="entry name" value="PKS_dehydratase_sf"/>
</dbReference>
<dbReference type="Pfam" id="PF00109">
    <property type="entry name" value="ketoacyl-synt"/>
    <property type="match status" value="1"/>
</dbReference>
<dbReference type="SUPFAM" id="SSF51735">
    <property type="entry name" value="NAD(P)-binding Rossmann-fold domains"/>
    <property type="match status" value="2"/>
</dbReference>
<name>V2X6E8_MONRO</name>
<evidence type="ECO:0000256" key="6">
    <source>
        <dbReference type="ARBA" id="ARBA00023268"/>
    </source>
</evidence>
<evidence type="ECO:0000313" key="12">
    <source>
        <dbReference type="Proteomes" id="UP000017559"/>
    </source>
</evidence>
<sequence length="2331" mass="255970">MHPEDQVAIVGIAAEMPSGKDHDRNLTHEEFFDFLLRGGKAYENIPADRFEIPSWKGQGLGQISVEKGTFLKDLHLFDNLEFGVSIKDAQAMAPSTRKLLEISFLALLDSGIDYRCQNVGCYTSGIVWDITSVCDMDEYGIRGSFAGAPAMVANRVSTHLDLLGPSIPIDTACSSTLTALHLAIQSLRAGECSAAVVGGSQLNYRLSDWIQYSQGSLLSKDGECKPFDASADGFSRGEGVAAIVIKPLSAALQDSDRIYATILGSAINSSGAAAPPNAPVAEAQLAAMRRAFEVANRSPQDVDYVECHATGTAKGDPTEVNWVGKAFHRDDHSPLLIGSVKGNIGHLEITAFFASLSKVLSMFERGIVAPNVNFIKPNPSIDWGSLNLEVPVDIRPLSTRSGRRSLVSMASSGIGGVNGHIILESPPVRETANHRSMSRFVLLMAGGLSPRSAYAVADVYQERDLHTLPVLSTIMGRRSKQMTWRSFAIHDVESTSALKFSTPTLATRIKPPIVFVFSGQGPQHVEMGRDLFTSYEVFRSSIMEMDVVFKQCTGKSIIEDYGLFAGPRSEIEDPWPISLILPSLVIYQIAFFDLLISFGIKPDIVLGHSAGETAVLYASGAGPKAMAVEIACARGRALETIEGTGTMAALSCGQTRASEILNSPLQRDGDIEIACFNSPNAVALSGSENSILTIVQRAEAQGILARQIRTRVPMHSSLLEPCHGVYTQYMEEIFTQYPTAHFPEIPTYSTLSGERFINPFTSDYFWQNTRGTVDFTKALTSITRDNPQDLTFVEISPHPVLASYISETTSSTSAVLYGARRPRGNEPAEEQRHLLQLLGQLTTLGHNCVDFTSVNGVACYGAKIDIPPYPFVRKSFPLYPDTPGLRKQMRRRHGPLNHPDLRLSRETHPVLAEHVVRGESIMPAAGYLEMAFEFGATTLLDVKFQRVLSLNAENPVQMEIALDGAHWSIKSTLKGQVRLHAEGFLSHSLPSQGLRSNIDLIAIKERCPDSMTDVYPSLSYFSSYGPSFRRINEVRYGKDEMLLTLRGMDDVLSRDHLYHIHPAILDSCFQATALRQLHGNFDPNAYYLPARVAAVFLHQRSIPAELFAYLRVKKWCPAFFVYDIILTDDHGERICTLQSFQVDKHLIIPYLDVERRFHVQYQQVSSIGPLSSQKDQTLHGTERDFLSPNAVPGVVILQYQRGREVKLQKELESLSITHRFQVWVVAVEGFDGDAAKGFSRALRHELSAWIIRLLILPPCVDVSLCLAVVESLPQALEHEPEIVLCPTGVGFDCLVPRIMPITRDIPSSKITVTPSASEHTLLPAGHLRVTIQFATEHHNFVAFIGMVVSNTRGSRIPIGAMVAGFANLPARSDMVVDEAALTIVFDGKRRLVAPKIEHIAGMAVALVAPDVGGGEFHFVCRLRIMVTHCDTAIGRTICELYAKSGVTVHKAIAVEKVVDALQGLQDSRHDEFDLIISGYTGREDIQILNTILHPRRGRMFLWNDEKQGIPYLLQKTPWVLGEALRCSLNLPEVQIGEFLSRVPQVLHPLATSSSYTQSGSRVCLCPTKTYLLIGGIGSLGSRVALWLYERGARRIVMTSRSGRHSLIKPQNLYARRILEYLENQADLTIRLEAVDATCKPSMSRLVESLGIMGGCMILTAVTSDRMFTSLTEDDFDVAFHAKASVFNVVSSIINVAQLDFLVAFSSVSGTVGIPGQTNYAAANSALDGLVALFPNAFSLVAPGITDTGFLLSGGTDPKAARLKRIIDWAASSEDLIRWLEDGISMVFDGQVISQYIPDLKWDSLEDSLGVPLMGRHLLSPRAAEDQPSDDAADETVQLTHIISKTLQVPIDDISHEVPLTSYGLDSLSASKLVVALAPMLEISQIQLLGDMTFGELVSRVRAKNTRASSATTPSRSTVESEEHKIREMCRLLNLYGANLPRSTQAVSLPERGENRVILLTGSTGTLGVNILVDLLARDDVAKVFALNRPSTDARTLAERQRDAFHSQGCDGALSEHSKLVLLEGRLTSPGFGLNPRLFQEMCDTVTNVVHNAWMVNFVRPLSSYEELIHGTRRLLDFALNAVNRPSLSFISTIGVYRHPDNENIAPEEVINDPAVSIETGYTESKWVAENLLHSAKEISSLKTNVIRVGQLCGSSSRRWSISEWFPCLVKASYMMGCLPSGQDTVAWLPLHTAARVAVDLVAAPAGVYHIGHPNPSSWESIIQPIASTFDLKVVPYSEWLRCLEANISDSSNPAIKLIDFFRLGVHLPPRLRNIRDSLGLIPKMELVKSTQFSATLSDTNLPPLNAEDVKSWLAGWREMGWLEVDGKGVEL</sequence>
<dbReference type="Gene3D" id="3.40.47.10">
    <property type="match status" value="1"/>
</dbReference>
<dbReference type="InterPro" id="IPR013120">
    <property type="entry name" value="FAR_NAD-bd"/>
</dbReference>
<dbReference type="PROSITE" id="PS00606">
    <property type="entry name" value="KS3_1"/>
    <property type="match status" value="1"/>
</dbReference>
<dbReference type="EMBL" id="AWSO01000569">
    <property type="protein sequence ID" value="ESK89352.1"/>
    <property type="molecule type" value="Genomic_DNA"/>
</dbReference>
<dbReference type="Pfam" id="PF16197">
    <property type="entry name" value="KAsynt_C_assoc"/>
    <property type="match status" value="1"/>
</dbReference>